<organism evidence="2 3">
    <name type="scientific">Faucicola atlantae</name>
    <dbReference type="NCBI Taxonomy" id="34059"/>
    <lineage>
        <taxon>Bacteria</taxon>
        <taxon>Pseudomonadati</taxon>
        <taxon>Pseudomonadota</taxon>
        <taxon>Gammaproteobacteria</taxon>
        <taxon>Moraxellales</taxon>
        <taxon>Moraxellaceae</taxon>
        <taxon>Faucicola</taxon>
    </lineage>
</organism>
<reference evidence="2 3" key="1">
    <citation type="submission" date="2016-06" db="EMBL/GenBank/DDBJ databases">
        <title>Draft genome of Moraxella atlantae CCUG 66109.</title>
        <authorList>
            <person name="Salva-Serra F."/>
            <person name="Engstrom-Jakobsson H."/>
            <person name="Thorell K."/>
            <person name="Gonzales-Siles L."/>
            <person name="Karlsson R."/>
            <person name="Boulund F."/>
            <person name="Engstrand L."/>
            <person name="Kristiansson E."/>
            <person name="Moore E."/>
        </authorList>
    </citation>
    <scope>NUCLEOTIDE SEQUENCE [LARGE SCALE GENOMIC DNA]</scope>
    <source>
        <strain evidence="2 3">CCUG 66109</strain>
    </source>
</reference>
<keyword evidence="1" id="KW-1133">Transmembrane helix</keyword>
<sequence length="701" mass="76948">MISHGYLPQLAKIGYTGKNFDSLVIMSDNFSVGFAPDHIADQQMRTLLYYLDSKQTPPFAILGWQALQKIPFDQPQLADKAIVALCQQLRARGQGVEQIAERTGGAALLLALAAYLGQRIADDCEVPIAWYRRATLAQPPYLSQLPETWALPAQFEYSVVACVGGALCQPLAVLAQLLAGKSGLDSNINNRLDDHLAKNPIEAFYHTTRQAVMTAQRIDLNQDANAVAEQYMYQLTTGKCWQALPTFAETLQTLTFDGSAASLARLDTAWAALRAKVEPQDVALWQALPEFQALVYALGFYIGATSARLSGQVYKWADYAEVSALLADADFRPTLAHSFVMLTPEDLHTPLSVVIGQLFAVAGTQTAQDFANNMAQETSVPLAILTPSQTQMGQNLPIHWQVAAHATAQCIAQACQAWQNQQPLAPTLVEVANTHSASTAQTITLALPTTNSNADQYAAQLDATINTLYRRLAENPKLLAAQAGSYAGFANLPTGRSHALVLEVRAYDHPPLAYQLLLPYRWQAGELYVYPLVSNQTDWLTPDPMAQRWLQMVYQTLRNHTDITVRTLWQSRFIADMAKRPPQGRREATPEALASHITLPLLTGQITAALAKPTPAQPIASTSQTTMPPLTSVANAPTPPKQPAAMLSQDLQQQLAADRARLQRELATDADDKMRKLWLFVAAMLALVAVLWLVVKLWLRH</sequence>
<evidence type="ECO:0000313" key="3">
    <source>
        <dbReference type="Proteomes" id="UP000092508"/>
    </source>
</evidence>
<accession>A0A1B8QAS1</accession>
<keyword evidence="1" id="KW-0812">Transmembrane</keyword>
<evidence type="ECO:0000256" key="1">
    <source>
        <dbReference type="SAM" id="Phobius"/>
    </source>
</evidence>
<proteinExistence type="predicted"/>
<dbReference type="STRING" id="34059.A9308_08800"/>
<gene>
    <name evidence="2" type="ORF">A9308_08800</name>
</gene>
<keyword evidence="1" id="KW-0472">Membrane</keyword>
<dbReference type="AlphaFoldDB" id="A0A1B8QAS1"/>
<feature type="transmembrane region" description="Helical" evidence="1">
    <location>
        <begin position="677"/>
        <end position="699"/>
    </location>
</feature>
<dbReference type="EMBL" id="LZMZ01000031">
    <property type="protein sequence ID" value="OBX76387.1"/>
    <property type="molecule type" value="Genomic_DNA"/>
</dbReference>
<protein>
    <submittedName>
        <fullName evidence="2">Uncharacterized protein</fullName>
    </submittedName>
</protein>
<evidence type="ECO:0000313" key="2">
    <source>
        <dbReference type="EMBL" id="OBX76387.1"/>
    </source>
</evidence>
<comment type="caution">
    <text evidence="2">The sequence shown here is derived from an EMBL/GenBank/DDBJ whole genome shotgun (WGS) entry which is preliminary data.</text>
</comment>
<dbReference type="Proteomes" id="UP000092508">
    <property type="component" value="Unassembled WGS sequence"/>
</dbReference>
<name>A0A1B8QAS1_9GAMM</name>